<accession>A0A1A9QG42</accession>
<evidence type="ECO:0000313" key="2">
    <source>
        <dbReference type="Proteomes" id="UP000077623"/>
    </source>
</evidence>
<sequence>MGGSLIGISLLFGITAGAYASYEVLRPKNIGQYLEWKGYSLIKDDLVWDAVYEEYGGEFKEVQELKSYCSKALGKFELSELDRVIKYCVDEVRTVKGQLIREGISNKLIKTEQEYKLALVLRSSNKEFLEIVDSVAKYKEWCESNLSRKPNPNLITNVKTFCIPKPYKTASEKLAHEGFKRLDKDQLSVRYEELQISKLANNVGNTLLADISSNGNGLDLKKDVIKFTNAYWEYCEREAKRSLGDESFYPEGYSKFRARCADIGELKESWKRVEEIKKNNPLVQEISDFEKENTCNMYFVHKEYNDSNIVYYKAEDPIWIDLQKEYRFRHRDFYKEFKDFIDTDVAKKVCKEAKGKEILVRHDYWVSRWVIK</sequence>
<dbReference type="EMBL" id="LWUJ01000010">
    <property type="protein sequence ID" value="OAL10680.1"/>
    <property type="molecule type" value="Genomic_DNA"/>
</dbReference>
<dbReference type="AlphaFoldDB" id="A0A1A9QG42"/>
<comment type="caution">
    <text evidence="1">The sequence shown here is derived from an EMBL/GenBank/DDBJ whole genome shotgun (WGS) entry which is preliminary data.</text>
</comment>
<proteinExistence type="predicted"/>
<name>A0A1A9QG42_9MOLU</name>
<dbReference type="Proteomes" id="UP000077623">
    <property type="component" value="Unassembled WGS sequence"/>
</dbReference>
<dbReference type="STRING" id="432608.A6V39_01250"/>
<keyword evidence="2" id="KW-1185">Reference proteome</keyword>
<evidence type="ECO:0000313" key="1">
    <source>
        <dbReference type="EMBL" id="OAL10680.1"/>
    </source>
</evidence>
<gene>
    <name evidence="1" type="ORF">A6V39_01250</name>
</gene>
<dbReference type="RefSeq" id="WP_187149916.1">
    <property type="nucleotide sequence ID" value="NZ_LWUJ01000010.1"/>
</dbReference>
<organism evidence="1 2">
    <name type="scientific">Candidatus Mycoplasma haematobovis</name>
    <dbReference type="NCBI Taxonomy" id="432608"/>
    <lineage>
        <taxon>Bacteria</taxon>
        <taxon>Bacillati</taxon>
        <taxon>Mycoplasmatota</taxon>
        <taxon>Mollicutes</taxon>
        <taxon>Mycoplasmataceae</taxon>
        <taxon>Mycoplasma</taxon>
    </lineage>
</organism>
<reference evidence="2" key="1">
    <citation type="submission" date="2016-04" db="EMBL/GenBank/DDBJ databases">
        <authorList>
            <person name="Quiroz-Castaneda R.E."/>
            <person name="Martinez-Ocampo F."/>
        </authorList>
    </citation>
    <scope>NUCLEOTIDE SEQUENCE [LARGE SCALE GENOMIC DNA]</scope>
    <source>
        <strain evidence="2">INIFAP01</strain>
    </source>
</reference>
<protein>
    <submittedName>
        <fullName evidence="1">Uncharacterized protein</fullName>
    </submittedName>
</protein>